<comment type="caution">
    <text evidence="1">The sequence shown here is derived from an EMBL/GenBank/DDBJ whole genome shotgun (WGS) entry which is preliminary data.</text>
</comment>
<organism evidence="1 2">
    <name type="scientific">Seohaeicola saemankumensis</name>
    <dbReference type="NCBI Taxonomy" id="481181"/>
    <lineage>
        <taxon>Bacteria</taxon>
        <taxon>Pseudomonadati</taxon>
        <taxon>Pseudomonadota</taxon>
        <taxon>Alphaproteobacteria</taxon>
        <taxon>Rhodobacterales</taxon>
        <taxon>Roseobacteraceae</taxon>
        <taxon>Seohaeicola</taxon>
    </lineage>
</organism>
<protein>
    <submittedName>
        <fullName evidence="1">Uncharacterized protein</fullName>
    </submittedName>
</protein>
<gene>
    <name evidence="1" type="ORF">ACFQ3C_04635</name>
</gene>
<reference evidence="2" key="1">
    <citation type="journal article" date="2019" name="Int. J. Syst. Evol. Microbiol.">
        <title>The Global Catalogue of Microorganisms (GCM) 10K type strain sequencing project: providing services to taxonomists for standard genome sequencing and annotation.</title>
        <authorList>
            <consortium name="The Broad Institute Genomics Platform"/>
            <consortium name="The Broad Institute Genome Sequencing Center for Infectious Disease"/>
            <person name="Wu L."/>
            <person name="Ma J."/>
        </authorList>
    </citation>
    <scope>NUCLEOTIDE SEQUENCE [LARGE SCALE GENOMIC DNA]</scope>
    <source>
        <strain evidence="2">CCUG 55328</strain>
    </source>
</reference>
<keyword evidence="2" id="KW-1185">Reference proteome</keyword>
<evidence type="ECO:0000313" key="1">
    <source>
        <dbReference type="EMBL" id="MFD1193947.1"/>
    </source>
</evidence>
<dbReference type="RefSeq" id="WP_380789295.1">
    <property type="nucleotide sequence ID" value="NZ_JBHTKR010000002.1"/>
</dbReference>
<sequence>MQREAGLIPAPRHVSAWDDLTGTEQMAMLAEVGAALGRGTAGFVAASDHTLSSYVGNVSQIERIF</sequence>
<accession>A0ABW3TD60</accession>
<evidence type="ECO:0000313" key="2">
    <source>
        <dbReference type="Proteomes" id="UP001597151"/>
    </source>
</evidence>
<proteinExistence type="predicted"/>
<dbReference type="Proteomes" id="UP001597151">
    <property type="component" value="Unassembled WGS sequence"/>
</dbReference>
<dbReference type="EMBL" id="JBHTKR010000002">
    <property type="protein sequence ID" value="MFD1193947.1"/>
    <property type="molecule type" value="Genomic_DNA"/>
</dbReference>
<name>A0ABW3TD60_9RHOB</name>